<evidence type="ECO:0000259" key="9">
    <source>
        <dbReference type="SMART" id="SM00359"/>
    </source>
</evidence>
<keyword evidence="4" id="KW-0489">Methyltransferase</keyword>
<feature type="domain" description="PUA" evidence="9">
    <location>
        <begin position="4"/>
        <end position="88"/>
    </location>
</feature>
<name>A0A1G1L2A3_9BACT</name>
<keyword evidence="2" id="KW-0963">Cytoplasm</keyword>
<keyword evidence="6" id="KW-0949">S-adenosyl-L-methionine</keyword>
<evidence type="ECO:0000256" key="6">
    <source>
        <dbReference type="ARBA" id="ARBA00022691"/>
    </source>
</evidence>
<dbReference type="Gene3D" id="3.40.50.150">
    <property type="entry name" value="Vaccinia Virus protein VP39"/>
    <property type="match status" value="1"/>
</dbReference>
<keyword evidence="3" id="KW-0698">rRNA processing</keyword>
<dbReference type="SMART" id="SM00359">
    <property type="entry name" value="PUA"/>
    <property type="match status" value="1"/>
</dbReference>
<dbReference type="GO" id="GO:0003723">
    <property type="term" value="F:RNA binding"/>
    <property type="evidence" value="ECO:0007669"/>
    <property type="project" value="UniProtKB-KW"/>
</dbReference>
<comment type="similarity">
    <text evidence="8">Belongs to the methyltransferase superfamily. RlmI family.</text>
</comment>
<dbReference type="GO" id="GO:0006364">
    <property type="term" value="P:rRNA processing"/>
    <property type="evidence" value="ECO:0007669"/>
    <property type="project" value="UniProtKB-KW"/>
</dbReference>
<dbReference type="GO" id="GO:0032259">
    <property type="term" value="P:methylation"/>
    <property type="evidence" value="ECO:0007669"/>
    <property type="project" value="UniProtKB-KW"/>
</dbReference>
<evidence type="ECO:0000256" key="8">
    <source>
        <dbReference type="ARBA" id="ARBA00038091"/>
    </source>
</evidence>
<evidence type="ECO:0000256" key="7">
    <source>
        <dbReference type="ARBA" id="ARBA00022884"/>
    </source>
</evidence>
<dbReference type="GO" id="GO:0008168">
    <property type="term" value="F:methyltransferase activity"/>
    <property type="evidence" value="ECO:0007669"/>
    <property type="project" value="UniProtKB-KW"/>
</dbReference>
<dbReference type="EMBL" id="MHFR01000017">
    <property type="protein sequence ID" value="OGW99009.1"/>
    <property type="molecule type" value="Genomic_DNA"/>
</dbReference>
<dbReference type="PROSITE" id="PS50890">
    <property type="entry name" value="PUA"/>
    <property type="match status" value="1"/>
</dbReference>
<comment type="subcellular location">
    <subcellularLocation>
        <location evidence="1">Cytoplasm</location>
    </subcellularLocation>
</comment>
<dbReference type="InterPro" id="IPR002478">
    <property type="entry name" value="PUA"/>
</dbReference>
<dbReference type="Gene3D" id="2.30.130.10">
    <property type="entry name" value="PUA domain"/>
    <property type="match status" value="1"/>
</dbReference>
<comment type="caution">
    <text evidence="10">The sequence shown here is derived from an EMBL/GenBank/DDBJ whole genome shotgun (WGS) entry which is preliminary data.</text>
</comment>
<dbReference type="InterPro" id="IPR019614">
    <property type="entry name" value="SAM-dep_methyl-trfase"/>
</dbReference>
<sequence length="420" mass="47687">MKISRVILKPEKEKPLKAFHPWVFSGAIDEVDDDFKSADLVRVYSSSQEFLGIGYLNPNSQIAVRILSFRDQEIDTDFFIDRMTQAKKLREAFISADTNAYRLVHAEGDFLPGLVLDRYADFVVAQFTTAGMEKLKPAVLDAINQVFPSKGIYEHDDESMRKKEGLETGLTVLRGEEPPDYVEILEYGHKFIVDIKKGQKTGFFLDQRENRKLVAGHVRGKRVLNCFAYTGGFSVYAAKAGAASVTSVEIQDRAINTMKTNFELNDLPIIHRKGDRHMSQDDQLPVPFSIGTNGTGEGIYRFIKEDVFDFLRTDMNVYDFIILDPPAFCKNQNQVQQAARGYKDINLQAMKRLAPDGLLFTFSCSSYIDPDLFQKIIFGAAKDVQRNVQIIQKISHAFDHPINIYHPEGEYLKGLLLRVM</sequence>
<evidence type="ECO:0000256" key="2">
    <source>
        <dbReference type="ARBA" id="ARBA00022490"/>
    </source>
</evidence>
<dbReference type="PANTHER" id="PTHR42873">
    <property type="entry name" value="RIBOSOMAL RNA LARGE SUBUNIT METHYLTRANSFERASE"/>
    <property type="match status" value="1"/>
</dbReference>
<dbReference type="CDD" id="cd02440">
    <property type="entry name" value="AdoMet_MTases"/>
    <property type="match status" value="1"/>
</dbReference>
<protein>
    <recommendedName>
        <fullName evidence="9">PUA domain-containing protein</fullName>
    </recommendedName>
</protein>
<dbReference type="AlphaFoldDB" id="A0A1G1L2A3"/>
<dbReference type="GO" id="GO:0005737">
    <property type="term" value="C:cytoplasm"/>
    <property type="evidence" value="ECO:0007669"/>
    <property type="project" value="UniProtKB-SubCell"/>
</dbReference>
<proteinExistence type="inferred from homology"/>
<reference evidence="10 11" key="1">
    <citation type="journal article" date="2016" name="Nat. Commun.">
        <title>Thousands of microbial genomes shed light on interconnected biogeochemical processes in an aquifer system.</title>
        <authorList>
            <person name="Anantharaman K."/>
            <person name="Brown C.T."/>
            <person name="Hug L.A."/>
            <person name="Sharon I."/>
            <person name="Castelle C.J."/>
            <person name="Probst A.J."/>
            <person name="Thomas B.C."/>
            <person name="Singh A."/>
            <person name="Wilkins M.J."/>
            <person name="Karaoz U."/>
            <person name="Brodie E.L."/>
            <person name="Williams K.H."/>
            <person name="Hubbard S.S."/>
            <person name="Banfield J.F."/>
        </authorList>
    </citation>
    <scope>NUCLEOTIDE SEQUENCE [LARGE SCALE GENOMIC DNA]</scope>
</reference>
<dbReference type="CDD" id="cd11572">
    <property type="entry name" value="RlmI_M_like"/>
    <property type="match status" value="1"/>
</dbReference>
<gene>
    <name evidence="10" type="ORF">A3G33_06410</name>
</gene>
<dbReference type="Gene3D" id="3.30.750.80">
    <property type="entry name" value="RNA methyltransferase domain (HRMD) like"/>
    <property type="match status" value="1"/>
</dbReference>
<accession>A0A1G1L2A3</accession>
<dbReference type="SUPFAM" id="SSF53335">
    <property type="entry name" value="S-adenosyl-L-methionine-dependent methyltransferases"/>
    <property type="match status" value="1"/>
</dbReference>
<dbReference type="PANTHER" id="PTHR42873:SF1">
    <property type="entry name" value="S-ADENOSYLMETHIONINE-DEPENDENT METHYLTRANSFERASE DOMAIN-CONTAINING PROTEIN"/>
    <property type="match status" value="1"/>
</dbReference>
<dbReference type="SUPFAM" id="SSF88697">
    <property type="entry name" value="PUA domain-like"/>
    <property type="match status" value="1"/>
</dbReference>
<organism evidence="10 11">
    <name type="scientific">Candidatus Danuiimicrobium aquiferis</name>
    <dbReference type="NCBI Taxonomy" id="1801832"/>
    <lineage>
        <taxon>Bacteria</taxon>
        <taxon>Pseudomonadati</taxon>
        <taxon>Candidatus Omnitrophota</taxon>
        <taxon>Candidatus Danuiimicrobium</taxon>
    </lineage>
</organism>
<keyword evidence="5" id="KW-0808">Transferase</keyword>
<dbReference type="InterPro" id="IPR036974">
    <property type="entry name" value="PUA_sf"/>
</dbReference>
<evidence type="ECO:0000256" key="5">
    <source>
        <dbReference type="ARBA" id="ARBA00022679"/>
    </source>
</evidence>
<dbReference type="InterPro" id="IPR029063">
    <property type="entry name" value="SAM-dependent_MTases_sf"/>
</dbReference>
<evidence type="ECO:0000313" key="11">
    <source>
        <dbReference type="Proteomes" id="UP000178187"/>
    </source>
</evidence>
<dbReference type="InterPro" id="IPR015947">
    <property type="entry name" value="PUA-like_sf"/>
</dbReference>
<evidence type="ECO:0000256" key="4">
    <source>
        <dbReference type="ARBA" id="ARBA00022603"/>
    </source>
</evidence>
<evidence type="ECO:0000256" key="1">
    <source>
        <dbReference type="ARBA" id="ARBA00004496"/>
    </source>
</evidence>
<keyword evidence="7" id="KW-0694">RNA-binding</keyword>
<evidence type="ECO:0000256" key="3">
    <source>
        <dbReference type="ARBA" id="ARBA00022552"/>
    </source>
</evidence>
<dbReference type="Pfam" id="PF10672">
    <property type="entry name" value="Methyltrans_SAM"/>
    <property type="match status" value="1"/>
</dbReference>
<evidence type="ECO:0000313" key="10">
    <source>
        <dbReference type="EMBL" id="OGW99009.1"/>
    </source>
</evidence>
<dbReference type="CDD" id="cd21153">
    <property type="entry name" value="PUA_RlmI"/>
    <property type="match status" value="1"/>
</dbReference>
<dbReference type="Pfam" id="PF17785">
    <property type="entry name" value="PUA_3"/>
    <property type="match status" value="1"/>
</dbReference>
<dbReference type="Proteomes" id="UP000178187">
    <property type="component" value="Unassembled WGS sequence"/>
</dbReference>
<dbReference type="InterPro" id="IPR041532">
    <property type="entry name" value="RlmI-like_PUA"/>
</dbReference>